<comment type="cofactor">
    <cofactor evidence="1">
        <name>Mg(2+)</name>
        <dbReference type="ChEBI" id="CHEBI:18420"/>
    </cofactor>
</comment>
<dbReference type="SMART" id="SM00484">
    <property type="entry name" value="XPGI"/>
    <property type="match status" value="1"/>
</dbReference>
<dbReference type="Pfam" id="PF00867">
    <property type="entry name" value="XPG_I"/>
    <property type="match status" value="1"/>
</dbReference>
<dbReference type="GO" id="GO:0017108">
    <property type="term" value="F:5'-flap endonuclease activity"/>
    <property type="evidence" value="ECO:0007669"/>
    <property type="project" value="TreeGrafter"/>
</dbReference>
<feature type="domain" description="XPG-I" evidence="16">
    <location>
        <begin position="439"/>
        <end position="520"/>
    </location>
</feature>
<keyword evidence="9" id="KW-0269">Exonuclease</keyword>
<evidence type="ECO:0000256" key="15">
    <source>
        <dbReference type="SAM" id="MobiDB-lite"/>
    </source>
</evidence>
<comment type="caution">
    <text evidence="18">The sequence shown here is derived from an EMBL/GenBank/DDBJ whole genome shotgun (WGS) entry which is preliminary data.</text>
</comment>
<keyword evidence="4" id="KW-0540">Nuclease</keyword>
<evidence type="ECO:0000256" key="12">
    <source>
        <dbReference type="ARBA" id="ARBA00023204"/>
    </source>
</evidence>
<organism evidence="18 19">
    <name type="scientific">Perkinsus olseni</name>
    <name type="common">Perkinsus atlanticus</name>
    <dbReference type="NCBI Taxonomy" id="32597"/>
    <lineage>
        <taxon>Eukaryota</taxon>
        <taxon>Sar</taxon>
        <taxon>Alveolata</taxon>
        <taxon>Perkinsozoa</taxon>
        <taxon>Perkinsea</taxon>
        <taxon>Perkinsida</taxon>
        <taxon>Perkinsidae</taxon>
        <taxon>Perkinsus</taxon>
    </lineage>
</organism>
<dbReference type="GO" id="GO:0006281">
    <property type="term" value="P:DNA repair"/>
    <property type="evidence" value="ECO:0007669"/>
    <property type="project" value="UniProtKB-KW"/>
</dbReference>
<dbReference type="AlphaFoldDB" id="A0A7J6QJP7"/>
<feature type="compositionally biased region" description="Low complexity" evidence="15">
    <location>
        <begin position="352"/>
        <end position="364"/>
    </location>
</feature>
<evidence type="ECO:0000313" key="18">
    <source>
        <dbReference type="EMBL" id="KAF4708331.1"/>
    </source>
</evidence>
<dbReference type="Pfam" id="PF00752">
    <property type="entry name" value="XPG_N"/>
    <property type="match status" value="1"/>
</dbReference>
<evidence type="ECO:0000256" key="10">
    <source>
        <dbReference type="ARBA" id="ARBA00022842"/>
    </source>
</evidence>
<dbReference type="PRINTS" id="PR00853">
    <property type="entry name" value="XPGRADSUPER"/>
</dbReference>
<feature type="region of interest" description="Disordered" evidence="15">
    <location>
        <begin position="667"/>
        <end position="687"/>
    </location>
</feature>
<evidence type="ECO:0000256" key="13">
    <source>
        <dbReference type="ARBA" id="ARBA00023242"/>
    </source>
</evidence>
<keyword evidence="3" id="KW-0235">DNA replication</keyword>
<keyword evidence="2" id="KW-0597">Phosphoprotein</keyword>
<name>A0A7J6QJP7_PEROL</name>
<feature type="domain" description="XPG N-terminal" evidence="17">
    <location>
        <begin position="240"/>
        <end position="348"/>
    </location>
</feature>
<dbReference type="InterPro" id="IPR019974">
    <property type="entry name" value="XPG_CS"/>
</dbReference>
<protein>
    <submittedName>
        <fullName evidence="18">Gen1p</fullName>
    </submittedName>
</protein>
<evidence type="ECO:0000256" key="8">
    <source>
        <dbReference type="ARBA" id="ARBA00022801"/>
    </source>
</evidence>
<evidence type="ECO:0000313" key="19">
    <source>
        <dbReference type="Proteomes" id="UP000574390"/>
    </source>
</evidence>
<dbReference type="CDD" id="cd09907">
    <property type="entry name" value="H3TH_FEN1-Euk"/>
    <property type="match status" value="1"/>
</dbReference>
<keyword evidence="10" id="KW-0460">Magnesium</keyword>
<keyword evidence="8" id="KW-0378">Hydrolase</keyword>
<feature type="region of interest" description="Disordered" evidence="15">
    <location>
        <begin position="344"/>
        <end position="374"/>
    </location>
</feature>
<evidence type="ECO:0000256" key="14">
    <source>
        <dbReference type="ARBA" id="ARBA00034726"/>
    </source>
</evidence>
<reference evidence="18 19" key="1">
    <citation type="submission" date="2020-04" db="EMBL/GenBank/DDBJ databases">
        <title>Perkinsus olseni comparative genomics.</title>
        <authorList>
            <person name="Bogema D.R."/>
        </authorList>
    </citation>
    <scope>NUCLEOTIDE SEQUENCE [LARGE SCALE GENOMIC DNA]</scope>
    <source>
        <strain evidence="18">ATCC PRA-205</strain>
    </source>
</reference>
<evidence type="ECO:0000256" key="3">
    <source>
        <dbReference type="ARBA" id="ARBA00022705"/>
    </source>
</evidence>
<dbReference type="InterPro" id="IPR006085">
    <property type="entry name" value="XPG_DNA_repair_N"/>
</dbReference>
<dbReference type="PROSITE" id="PS00841">
    <property type="entry name" value="XPG_1"/>
    <property type="match status" value="1"/>
</dbReference>
<evidence type="ECO:0000256" key="7">
    <source>
        <dbReference type="ARBA" id="ARBA00022763"/>
    </source>
</evidence>
<accession>A0A7J6QJP7</accession>
<dbReference type="GO" id="GO:0046872">
    <property type="term" value="F:metal ion binding"/>
    <property type="evidence" value="ECO:0007669"/>
    <property type="project" value="UniProtKB-KW"/>
</dbReference>
<evidence type="ECO:0000256" key="1">
    <source>
        <dbReference type="ARBA" id="ARBA00001946"/>
    </source>
</evidence>
<evidence type="ECO:0000256" key="4">
    <source>
        <dbReference type="ARBA" id="ARBA00022722"/>
    </source>
</evidence>
<evidence type="ECO:0000259" key="17">
    <source>
        <dbReference type="SMART" id="SM00485"/>
    </source>
</evidence>
<dbReference type="SUPFAM" id="SSF88723">
    <property type="entry name" value="PIN domain-like"/>
    <property type="match status" value="1"/>
</dbReference>
<dbReference type="InterPro" id="IPR012445">
    <property type="entry name" value="ATG101"/>
</dbReference>
<keyword evidence="5" id="KW-0479">Metal-binding</keyword>
<gene>
    <name evidence="18" type="primary">GEN1_1</name>
    <name evidence="18" type="ORF">FOZ62_004592</name>
</gene>
<comment type="similarity">
    <text evidence="14">Belongs to the XPG/RAD2 endonuclease family. FEN1 subfamily.</text>
</comment>
<dbReference type="InterPro" id="IPR036279">
    <property type="entry name" value="5-3_exonuclease_C_sf"/>
</dbReference>
<dbReference type="InterPro" id="IPR029060">
    <property type="entry name" value="PIN-like_dom_sf"/>
</dbReference>
<dbReference type="InterPro" id="IPR006084">
    <property type="entry name" value="XPG/Rad2"/>
</dbReference>
<dbReference type="GO" id="GO:0006260">
    <property type="term" value="P:DNA replication"/>
    <property type="evidence" value="ECO:0007669"/>
    <property type="project" value="UniProtKB-KW"/>
</dbReference>
<dbReference type="FunFam" id="1.10.150.20:FF:000009">
    <property type="entry name" value="Flap endonuclease 1"/>
    <property type="match status" value="1"/>
</dbReference>
<keyword evidence="11" id="KW-0496">Mitochondrion</keyword>
<feature type="compositionally biased region" description="Low complexity" evidence="15">
    <location>
        <begin position="672"/>
        <end position="684"/>
    </location>
</feature>
<evidence type="ECO:0000256" key="5">
    <source>
        <dbReference type="ARBA" id="ARBA00022723"/>
    </source>
</evidence>
<keyword evidence="7" id="KW-0227">DNA damage</keyword>
<dbReference type="SUPFAM" id="SSF47807">
    <property type="entry name" value="5' to 3' exonuclease, C-terminal subdomain"/>
    <property type="match status" value="1"/>
</dbReference>
<dbReference type="PANTHER" id="PTHR11081">
    <property type="entry name" value="FLAP ENDONUCLEASE FAMILY MEMBER"/>
    <property type="match status" value="1"/>
</dbReference>
<dbReference type="GO" id="GO:0004527">
    <property type="term" value="F:exonuclease activity"/>
    <property type="evidence" value="ECO:0007669"/>
    <property type="project" value="UniProtKB-KW"/>
</dbReference>
<sequence>MSSGSAIRRASAVEYHLCPELQLPMGHVKEALAAVLHTILLGRSIGGQSCVEPITVSSEVIDIHYSKSDDPHVDRTVKAALQEFGRFLERRPERKASIVLSFFVPKHRSCSTTGGAAAAPAGSWTFNVIADFLSGVSDNREMFEQWTIPVHVVPPSHSGQGVSREVKAAIRSGDVISGVMWYICQRMLKSSRVQLPKPGVAGSRSCYDFEITNKADGPREQFWPSKFDTCRALSDEVFAMGIKGLYEFFKSQAPLAIRECRPEEFAGKRLAIDASIWMYQFKNKIRYEDKMLTNSKGECTSGVHGFLHRTIKMLELGIRPIFVFDGHPPAMKRDCLRERRIQAMKQERSRRAASSPMPASEPSSHCSSPTTSNPPCAVVPSIARRLDFGDPPPTNKGASRGNLPLLGLSRPLPLLLPPATTVYPRRLTQEEEYVVDVVKYLGCEYILAPGEAEATCAQLCKEGKADAVSTEDIDAVVFGAPLVLKNLSNTLHRLEGNGGSRSKEEATNNYVREISRDIVLDTLGLTAESLAELAILCGCDYCPSIPKIGPSRAYALLLKHGNITSIITAIEGSKSYKAPSKWAYREAKELFLNPSASAEVPPKPAVDVDALADLLVNRLNYNPTRVDTIKTRVNRIGDTNRAEASTRTTGGKRQSTLLEFAFTPVPKRSRMSATEATPSTAASSQRHHCDTVEVVDLDDVSSSSEPSDCNMYSKSFII</sequence>
<dbReference type="EMBL" id="JABANM010029242">
    <property type="protein sequence ID" value="KAF4708331.1"/>
    <property type="molecule type" value="Genomic_DNA"/>
</dbReference>
<dbReference type="InterPro" id="IPR006086">
    <property type="entry name" value="XPG-I_dom"/>
</dbReference>
<keyword evidence="12" id="KW-0234">DNA repair</keyword>
<dbReference type="Proteomes" id="UP000574390">
    <property type="component" value="Unassembled WGS sequence"/>
</dbReference>
<evidence type="ECO:0000256" key="9">
    <source>
        <dbReference type="ARBA" id="ARBA00022839"/>
    </source>
</evidence>
<evidence type="ECO:0000256" key="11">
    <source>
        <dbReference type="ARBA" id="ARBA00023128"/>
    </source>
</evidence>
<dbReference type="PANTHER" id="PTHR11081:SF9">
    <property type="entry name" value="FLAP ENDONUCLEASE 1"/>
    <property type="match status" value="1"/>
</dbReference>
<dbReference type="InterPro" id="IPR008918">
    <property type="entry name" value="HhH2"/>
</dbReference>
<feature type="compositionally biased region" description="Polar residues" evidence="15">
    <location>
        <begin position="365"/>
        <end position="374"/>
    </location>
</feature>
<evidence type="ECO:0000259" key="16">
    <source>
        <dbReference type="SMART" id="SM00484"/>
    </source>
</evidence>
<dbReference type="GO" id="GO:0003677">
    <property type="term" value="F:DNA binding"/>
    <property type="evidence" value="ECO:0007669"/>
    <property type="project" value="InterPro"/>
</dbReference>
<keyword evidence="6" id="KW-0255">Endonuclease</keyword>
<dbReference type="Gene3D" id="1.10.150.20">
    <property type="entry name" value="5' to 3' exonuclease, C-terminal subdomain"/>
    <property type="match status" value="1"/>
</dbReference>
<dbReference type="Pfam" id="PF07855">
    <property type="entry name" value="ATG101"/>
    <property type="match status" value="1"/>
</dbReference>
<dbReference type="SMART" id="SM00279">
    <property type="entry name" value="HhH2"/>
    <property type="match status" value="1"/>
</dbReference>
<proteinExistence type="inferred from homology"/>
<evidence type="ECO:0000256" key="6">
    <source>
        <dbReference type="ARBA" id="ARBA00022759"/>
    </source>
</evidence>
<evidence type="ECO:0000256" key="2">
    <source>
        <dbReference type="ARBA" id="ARBA00022553"/>
    </source>
</evidence>
<dbReference type="GO" id="GO:0006914">
    <property type="term" value="P:autophagy"/>
    <property type="evidence" value="ECO:0007669"/>
    <property type="project" value="InterPro"/>
</dbReference>
<dbReference type="Gene3D" id="3.40.50.1010">
    <property type="entry name" value="5'-nuclease"/>
    <property type="match status" value="1"/>
</dbReference>
<keyword evidence="13" id="KW-0539">Nucleus</keyword>
<dbReference type="SMART" id="SM00485">
    <property type="entry name" value="XPGN"/>
    <property type="match status" value="1"/>
</dbReference>